<accession>F0FAF9</accession>
<feature type="signal peptide" evidence="1">
    <location>
        <begin position="1"/>
        <end position="24"/>
    </location>
</feature>
<comment type="caution">
    <text evidence="6">The sequence shown here is derived from an EMBL/GenBank/DDBJ whole genome shotgun (WGS) entry which is preliminary data.</text>
</comment>
<evidence type="ECO:0000313" key="7">
    <source>
        <dbReference type="Proteomes" id="UP000005697"/>
    </source>
</evidence>
<proteinExistence type="predicted"/>
<protein>
    <recommendedName>
        <fullName evidence="8">SusE outer membrane protein domain-containing protein</fullName>
    </recommendedName>
</protein>
<dbReference type="Pfam" id="PF14292">
    <property type="entry name" value="SusE"/>
    <property type="match status" value="1"/>
</dbReference>
<keyword evidence="1" id="KW-0732">Signal</keyword>
<dbReference type="Pfam" id="PF17141">
    <property type="entry name" value="DUF5114"/>
    <property type="match status" value="1"/>
</dbReference>
<dbReference type="InterPro" id="IPR025970">
    <property type="entry name" value="SusE"/>
</dbReference>
<dbReference type="EMBL" id="AEWX01000043">
    <property type="protein sequence ID" value="EGC18883.1"/>
    <property type="molecule type" value="Genomic_DNA"/>
</dbReference>
<evidence type="ECO:0000259" key="5">
    <source>
        <dbReference type="Pfam" id="PF26123"/>
    </source>
</evidence>
<feature type="domain" description="DUF5114" evidence="4">
    <location>
        <begin position="261"/>
        <end position="363"/>
    </location>
</feature>
<dbReference type="Pfam" id="PF17138">
    <property type="entry name" value="DUF5111"/>
    <property type="match status" value="1"/>
</dbReference>
<dbReference type="InterPro" id="IPR058350">
    <property type="entry name" value="DUF8037"/>
</dbReference>
<dbReference type="PROSITE" id="PS51257">
    <property type="entry name" value="PROKAR_LIPOPROTEIN"/>
    <property type="match status" value="1"/>
</dbReference>
<name>F0FAF9_9BACT</name>
<dbReference type="InterPro" id="IPR033404">
    <property type="entry name" value="DUF5111"/>
</dbReference>
<dbReference type="AlphaFoldDB" id="F0FAF9"/>
<organism evidence="6 7">
    <name type="scientific">Prevotella multiformis DSM 16608</name>
    <dbReference type="NCBI Taxonomy" id="888743"/>
    <lineage>
        <taxon>Bacteria</taxon>
        <taxon>Pseudomonadati</taxon>
        <taxon>Bacteroidota</taxon>
        <taxon>Bacteroidia</taxon>
        <taxon>Bacteroidales</taxon>
        <taxon>Prevotellaceae</taxon>
        <taxon>Prevotella</taxon>
    </lineage>
</organism>
<dbReference type="Pfam" id="PF26123">
    <property type="entry name" value="DUF8037"/>
    <property type="match status" value="1"/>
</dbReference>
<evidence type="ECO:0000259" key="2">
    <source>
        <dbReference type="Pfam" id="PF14292"/>
    </source>
</evidence>
<feature type="chain" id="PRO_5003247290" description="SusE outer membrane protein domain-containing protein" evidence="1">
    <location>
        <begin position="25"/>
        <end position="565"/>
    </location>
</feature>
<feature type="domain" description="SusE outer membrane protein" evidence="2">
    <location>
        <begin position="35"/>
        <end position="135"/>
    </location>
</feature>
<feature type="domain" description="DUF5111" evidence="3">
    <location>
        <begin position="160"/>
        <end position="257"/>
    </location>
</feature>
<gene>
    <name evidence="6" type="ORF">HMPREF9141_2576</name>
</gene>
<evidence type="ECO:0008006" key="8">
    <source>
        <dbReference type="Google" id="ProtNLM"/>
    </source>
</evidence>
<dbReference type="STRING" id="888743.HMPREF9141_2576"/>
<dbReference type="RefSeq" id="WP_007367313.1">
    <property type="nucleotide sequence ID" value="NZ_GL872282.1"/>
</dbReference>
<dbReference type="Proteomes" id="UP000005697">
    <property type="component" value="Unassembled WGS sequence"/>
</dbReference>
<evidence type="ECO:0000256" key="1">
    <source>
        <dbReference type="SAM" id="SignalP"/>
    </source>
</evidence>
<dbReference type="OrthoDB" id="975117at2"/>
<dbReference type="InterPro" id="IPR033407">
    <property type="entry name" value="DUF5114"/>
</dbReference>
<evidence type="ECO:0000259" key="4">
    <source>
        <dbReference type="Pfam" id="PF17141"/>
    </source>
</evidence>
<feature type="domain" description="DUF8037" evidence="5">
    <location>
        <begin position="374"/>
        <end position="461"/>
    </location>
</feature>
<reference evidence="6 7" key="1">
    <citation type="submission" date="2011-01" db="EMBL/GenBank/DDBJ databases">
        <authorList>
            <person name="Muzny D."/>
            <person name="Qin X."/>
            <person name="Deng J."/>
            <person name="Jiang H."/>
            <person name="Liu Y."/>
            <person name="Qu J."/>
            <person name="Song X.-Z."/>
            <person name="Zhang L."/>
            <person name="Thornton R."/>
            <person name="Coyle M."/>
            <person name="Francisco L."/>
            <person name="Jackson L."/>
            <person name="Javaid M."/>
            <person name="Korchina V."/>
            <person name="Kovar C."/>
            <person name="Mata R."/>
            <person name="Mathew T."/>
            <person name="Ngo R."/>
            <person name="Nguyen L."/>
            <person name="Nguyen N."/>
            <person name="Okwuonu G."/>
            <person name="Ongeri F."/>
            <person name="Pham C."/>
            <person name="Simmons D."/>
            <person name="Wilczek-Boney K."/>
            <person name="Hale W."/>
            <person name="Jakkamsetti A."/>
            <person name="Pham P."/>
            <person name="Ruth R."/>
            <person name="San Lucas F."/>
            <person name="Warren J."/>
            <person name="Zhang J."/>
            <person name="Zhao Z."/>
            <person name="Zhou C."/>
            <person name="Zhu D."/>
            <person name="Lee S."/>
            <person name="Bess C."/>
            <person name="Blankenburg K."/>
            <person name="Forbes L."/>
            <person name="Fu Q."/>
            <person name="Gubbala S."/>
            <person name="Hirani K."/>
            <person name="Jayaseelan J.C."/>
            <person name="Lara F."/>
            <person name="Munidasa M."/>
            <person name="Palculict T."/>
            <person name="Patil S."/>
            <person name="Pu L.-L."/>
            <person name="Saada N."/>
            <person name="Tang L."/>
            <person name="Weissenberger G."/>
            <person name="Zhu Y."/>
            <person name="Hemphill L."/>
            <person name="Shang Y."/>
            <person name="Youmans B."/>
            <person name="Ayvaz T."/>
            <person name="Ross M."/>
            <person name="Santibanez J."/>
            <person name="Aqrawi P."/>
            <person name="Gross S."/>
            <person name="Joshi V."/>
            <person name="Fowler G."/>
            <person name="Nazareth L."/>
            <person name="Reid J."/>
            <person name="Worley K."/>
            <person name="Petrosino J."/>
            <person name="Highlander S."/>
            <person name="Gibbs R."/>
        </authorList>
    </citation>
    <scope>NUCLEOTIDE SEQUENCE [LARGE SCALE GENOMIC DNA]</scope>
    <source>
        <strain evidence="6 7">DSM 16608</strain>
    </source>
</reference>
<dbReference type="HOGENOM" id="CLU_466651_0_0_10"/>
<dbReference type="eggNOG" id="ENOG502ZBGK">
    <property type="taxonomic scope" value="Bacteria"/>
</dbReference>
<keyword evidence="7" id="KW-1185">Reference proteome</keyword>
<evidence type="ECO:0000259" key="3">
    <source>
        <dbReference type="Pfam" id="PF17138"/>
    </source>
</evidence>
<evidence type="ECO:0000313" key="6">
    <source>
        <dbReference type="EMBL" id="EGC18883.1"/>
    </source>
</evidence>
<sequence length="565" mass="61319">MNKTKYFLLSLLAVLSSASCSTDADLISSSGAQAVELDGSGDVVLDKNHKPDLALTLYWTDNSRLSTSDERVQAPAGTTANTLQFAGTEDFSSPVEVLTKAGSTSLQYTVEALNTLAGRLGLAGDTPSPLYIRMKSVLANNLDPVYSNVYRIQVTPYRIDMSRAFILASDRTDTGRRLSSPESDGIYRGFVGAAGWYNWWLQEGDGTLWGNVGDDGGGKAFAAGSGETHWNFWFPGPSGCYYTVVNTPRQEWSALYIPSLSVSGAIEGEMTYDRKTGRWTLPFHAASAGEVRIRISGTGRQYNVSTGTDDEAALRTDVAFGMENGKITFGSVPTDITVQVPSAGDQTLMLDLSDPTGWTCTAGKGSTPEEVPGKLYILGNDDLWDYTEYLTLYDEDNLCYAAAVSFNSSWGYYFSKAYQDWTEIDQDPATEEKKLTVKGRNIPQPGKGLYVVCASLGWMSYWYPMDEAVTEVAYAGFNDSWEPVGMSPVAGRPGVYAATVAATADTPWGVQILLNGSSKNLFGTQADGTLRWGRKEDGAPKGWKVGKTYAFTVDLCKGTYTLTEQ</sequence>